<comment type="caution">
    <text evidence="3">The sequence shown here is derived from an EMBL/GenBank/DDBJ whole genome shotgun (WGS) entry which is preliminary data.</text>
</comment>
<dbReference type="KEGG" id="tpv:TP04_0016"/>
<evidence type="ECO:0000313" key="3">
    <source>
        <dbReference type="EMBL" id="EAN31368.1"/>
    </source>
</evidence>
<feature type="signal peptide" evidence="2">
    <location>
        <begin position="1"/>
        <end position="21"/>
    </location>
</feature>
<evidence type="ECO:0000313" key="4">
    <source>
        <dbReference type="Proteomes" id="UP000001949"/>
    </source>
</evidence>
<name>Q4N3G7_THEPA</name>
<sequence length="451" mass="52326">MNLCTTYIWLVIFTKDKFVQCADKQNTPGGGDKEGDGDTVDEGDNFNVTEVAGHLQGHNYHSHSTVYPSGYYNPGYPIYHYGQGYQYTYSPRFYHPYQQGYQGPPQFQYQYGLNQPRYYHPGSQQIGHGNSSEYSNSGPTYPHPNQKSNQDKVPSEPTEMKKPKHSYKHNRPTKSTKPTEPVKELVPEVVKLELDSDEEEDTQTTRDGEKEQLVGDKPKDEPTQKTDESGDVDKQNAKGGKEKKTIKFPKMIFMKKNSVGQLVEMTEGDYKEIFDDFNMKKYTLHASLEMVLCDYQVVFEHIAGKPYCNELCYYGFKNVFIIRGNDRFFFIKCVDGVWKTKFHNVPRDIKIYSQGSEGNYVQISTENINIDLTLSESIRFNVEGLKCVRVKNKDEVVWEKESDEEYPILICYTTKKRFLVYFKDCRKVFEKTSKKYTQKCIRKSRNIPNDS</sequence>
<feature type="compositionally biased region" description="Basic and acidic residues" evidence="1">
    <location>
        <begin position="203"/>
        <end position="241"/>
    </location>
</feature>
<dbReference type="EMBL" id="AAGK01000004">
    <property type="protein sequence ID" value="EAN31368.1"/>
    <property type="molecule type" value="Genomic_DNA"/>
</dbReference>
<evidence type="ECO:0000256" key="2">
    <source>
        <dbReference type="SAM" id="SignalP"/>
    </source>
</evidence>
<feature type="compositionally biased region" description="Basic and acidic residues" evidence="1">
    <location>
        <begin position="180"/>
        <end position="194"/>
    </location>
</feature>
<dbReference type="GeneID" id="3501312"/>
<feature type="compositionally biased region" description="Basic residues" evidence="1">
    <location>
        <begin position="162"/>
        <end position="174"/>
    </location>
</feature>
<organism evidence="3 4">
    <name type="scientific">Theileria parva</name>
    <name type="common">East coast fever infection agent</name>
    <dbReference type="NCBI Taxonomy" id="5875"/>
    <lineage>
        <taxon>Eukaryota</taxon>
        <taxon>Sar</taxon>
        <taxon>Alveolata</taxon>
        <taxon>Apicomplexa</taxon>
        <taxon>Aconoidasida</taxon>
        <taxon>Piroplasmida</taxon>
        <taxon>Theileriidae</taxon>
        <taxon>Theileria</taxon>
    </lineage>
</organism>
<feature type="compositionally biased region" description="Basic and acidic residues" evidence="1">
    <location>
        <begin position="149"/>
        <end position="161"/>
    </location>
</feature>
<dbReference type="InParanoid" id="Q4N3G7"/>
<dbReference type="eggNOG" id="ENOG502SKCI">
    <property type="taxonomic scope" value="Eukaryota"/>
</dbReference>
<gene>
    <name evidence="3" type="ordered locus">TP04_0016</name>
</gene>
<protein>
    <submittedName>
        <fullName evidence="3">Uncharacterized protein</fullName>
    </submittedName>
</protein>
<dbReference type="InterPro" id="IPR007480">
    <property type="entry name" value="DUF529"/>
</dbReference>
<reference evidence="3 4" key="1">
    <citation type="journal article" date="2005" name="Science">
        <title>Genome sequence of Theileria parva, a bovine pathogen that transforms lymphocytes.</title>
        <authorList>
            <person name="Gardner M.J."/>
            <person name="Bishop R."/>
            <person name="Shah T."/>
            <person name="de Villiers E.P."/>
            <person name="Carlton J.M."/>
            <person name="Hall N."/>
            <person name="Ren Q."/>
            <person name="Paulsen I.T."/>
            <person name="Pain A."/>
            <person name="Berriman M."/>
            <person name="Wilson R.J.M."/>
            <person name="Sato S."/>
            <person name="Ralph S.A."/>
            <person name="Mann D.J."/>
            <person name="Xiong Z."/>
            <person name="Shallom S.J."/>
            <person name="Weidman J."/>
            <person name="Jiang L."/>
            <person name="Lynn J."/>
            <person name="Weaver B."/>
            <person name="Shoaibi A."/>
            <person name="Domingo A.R."/>
            <person name="Wasawo D."/>
            <person name="Crabtree J."/>
            <person name="Wortman J.R."/>
            <person name="Haas B."/>
            <person name="Angiuoli S.V."/>
            <person name="Creasy T.H."/>
            <person name="Lu C."/>
            <person name="Suh B."/>
            <person name="Silva J.C."/>
            <person name="Utterback T.R."/>
            <person name="Feldblyum T.V."/>
            <person name="Pertea M."/>
            <person name="Allen J."/>
            <person name="Nierman W.C."/>
            <person name="Taracha E.L.N."/>
            <person name="Salzberg S.L."/>
            <person name="White O.R."/>
            <person name="Fitzhugh H.A."/>
            <person name="Morzaria S."/>
            <person name="Venter J.C."/>
            <person name="Fraser C.M."/>
            <person name="Nene V."/>
        </authorList>
    </citation>
    <scope>NUCLEOTIDE SEQUENCE [LARGE SCALE GENOMIC DNA]</scope>
    <source>
        <strain evidence="3 4">Muguga</strain>
    </source>
</reference>
<accession>Q4N3G7</accession>
<proteinExistence type="predicted"/>
<keyword evidence="4" id="KW-1185">Reference proteome</keyword>
<feature type="compositionally biased region" description="Polar residues" evidence="1">
    <location>
        <begin position="122"/>
        <end position="148"/>
    </location>
</feature>
<dbReference type="RefSeq" id="XP_763651.1">
    <property type="nucleotide sequence ID" value="XM_758558.1"/>
</dbReference>
<dbReference type="Proteomes" id="UP000001949">
    <property type="component" value="Unassembled WGS sequence"/>
</dbReference>
<dbReference type="VEuPathDB" id="PiroplasmaDB:TpMuguga_04g00016"/>
<feature type="chain" id="PRO_5004241051" evidence="2">
    <location>
        <begin position="22"/>
        <end position="451"/>
    </location>
</feature>
<dbReference type="Pfam" id="PF04385">
    <property type="entry name" value="FAINT"/>
    <property type="match status" value="1"/>
</dbReference>
<keyword evidence="2" id="KW-0732">Signal</keyword>
<dbReference type="AlphaFoldDB" id="Q4N3G7"/>
<evidence type="ECO:0000256" key="1">
    <source>
        <dbReference type="SAM" id="MobiDB-lite"/>
    </source>
</evidence>
<feature type="region of interest" description="Disordered" evidence="1">
    <location>
        <begin position="105"/>
        <end position="241"/>
    </location>
</feature>